<protein>
    <submittedName>
        <fullName evidence="2">Uncharacterized protein</fullName>
    </submittedName>
</protein>
<gene>
    <name evidence="2" type="ORF">H6G24_34875</name>
</gene>
<dbReference type="EMBL" id="JACJQH010000097">
    <property type="protein sequence ID" value="MBD2200577.1"/>
    <property type="molecule type" value="Genomic_DNA"/>
</dbReference>
<proteinExistence type="predicted"/>
<feature type="region of interest" description="Disordered" evidence="1">
    <location>
        <begin position="1"/>
        <end position="32"/>
    </location>
</feature>
<evidence type="ECO:0000313" key="3">
    <source>
        <dbReference type="Proteomes" id="UP000658514"/>
    </source>
</evidence>
<name>A0ABR8AKJ1_9CYAN</name>
<keyword evidence="3" id="KW-1185">Reference proteome</keyword>
<reference evidence="2 3" key="1">
    <citation type="journal article" date="2020" name="ISME J.">
        <title>Comparative genomics reveals insights into cyanobacterial evolution and habitat adaptation.</title>
        <authorList>
            <person name="Chen M.Y."/>
            <person name="Teng W.K."/>
            <person name="Zhao L."/>
            <person name="Hu C.X."/>
            <person name="Zhou Y.K."/>
            <person name="Han B.P."/>
            <person name="Song L.R."/>
            <person name="Shu W.S."/>
        </authorList>
    </citation>
    <scope>NUCLEOTIDE SEQUENCE [LARGE SCALE GENOMIC DNA]</scope>
    <source>
        <strain evidence="2 3">FACHB-288</strain>
    </source>
</reference>
<accession>A0ABR8AKJ1</accession>
<sequence>MLSTVNRQQSTVNSQPSTVNSQPSTVNSQPSSQWIVQLKSRIAYLSPH</sequence>
<organism evidence="2 3">
    <name type="scientific">Calothrix parietina FACHB-288</name>
    <dbReference type="NCBI Taxonomy" id="2692896"/>
    <lineage>
        <taxon>Bacteria</taxon>
        <taxon>Bacillati</taxon>
        <taxon>Cyanobacteriota</taxon>
        <taxon>Cyanophyceae</taxon>
        <taxon>Nostocales</taxon>
        <taxon>Calotrichaceae</taxon>
        <taxon>Calothrix</taxon>
    </lineage>
</organism>
<dbReference type="Proteomes" id="UP000658514">
    <property type="component" value="Unassembled WGS sequence"/>
</dbReference>
<comment type="caution">
    <text evidence="2">The sequence shown here is derived from an EMBL/GenBank/DDBJ whole genome shotgun (WGS) entry which is preliminary data.</text>
</comment>
<evidence type="ECO:0000313" key="2">
    <source>
        <dbReference type="EMBL" id="MBD2200577.1"/>
    </source>
</evidence>
<evidence type="ECO:0000256" key="1">
    <source>
        <dbReference type="SAM" id="MobiDB-lite"/>
    </source>
</evidence>
<dbReference type="RefSeq" id="WP_190551618.1">
    <property type="nucleotide sequence ID" value="NZ_CAWPNO010000136.1"/>
</dbReference>